<evidence type="ECO:0000256" key="3">
    <source>
        <dbReference type="ARBA" id="ARBA00022553"/>
    </source>
</evidence>
<evidence type="ECO:0000256" key="2">
    <source>
        <dbReference type="ARBA" id="ARBA00012438"/>
    </source>
</evidence>
<dbReference type="Proteomes" id="UP001055167">
    <property type="component" value="Unassembled WGS sequence"/>
</dbReference>
<dbReference type="GO" id="GO:0016301">
    <property type="term" value="F:kinase activity"/>
    <property type="evidence" value="ECO:0007669"/>
    <property type="project" value="UniProtKB-KW"/>
</dbReference>
<accession>A0ABQ4R8Q1</accession>
<comment type="catalytic activity">
    <reaction evidence="1">
        <text>ATP + protein L-histidine = ADP + protein N-phospho-L-histidine.</text>
        <dbReference type="EC" id="2.7.13.3"/>
    </reaction>
</comment>
<dbReference type="EC" id="2.7.13.3" evidence="2"/>
<dbReference type="InterPro" id="IPR003661">
    <property type="entry name" value="HisK_dim/P_dom"/>
</dbReference>
<name>A0ABQ4R8Q1_9HYPH</name>
<reference evidence="8" key="1">
    <citation type="journal article" date="2021" name="Front. Microbiol.">
        <title>Comprehensive Comparative Genomics and Phenotyping of Methylobacterium Species.</title>
        <authorList>
            <person name="Alessa O."/>
            <person name="Ogura Y."/>
            <person name="Fujitani Y."/>
            <person name="Takami H."/>
            <person name="Hayashi T."/>
            <person name="Sahin N."/>
            <person name="Tani A."/>
        </authorList>
    </citation>
    <scope>NUCLEOTIDE SEQUENCE</scope>
    <source>
        <strain evidence="8">KCTC 52305</strain>
    </source>
</reference>
<keyword evidence="3" id="KW-0597">Phosphoprotein</keyword>
<dbReference type="SUPFAM" id="SSF47384">
    <property type="entry name" value="Homodimeric domain of signal transducing histidine kinase"/>
    <property type="match status" value="1"/>
</dbReference>
<evidence type="ECO:0000256" key="6">
    <source>
        <dbReference type="ARBA" id="ARBA00023012"/>
    </source>
</evidence>
<gene>
    <name evidence="8" type="primary">baeS</name>
    <name evidence="8" type="ORF">OPKNFCMD_6897</name>
</gene>
<dbReference type="InterPro" id="IPR050351">
    <property type="entry name" value="BphY/WalK/GraS-like"/>
</dbReference>
<evidence type="ECO:0000313" key="8">
    <source>
        <dbReference type="EMBL" id="GJD54113.1"/>
    </source>
</evidence>
<keyword evidence="4" id="KW-0808">Transferase</keyword>
<evidence type="ECO:0000259" key="7">
    <source>
        <dbReference type="Pfam" id="PF00512"/>
    </source>
</evidence>
<dbReference type="PANTHER" id="PTHR45453:SF1">
    <property type="entry name" value="PHOSPHATE REGULON SENSOR PROTEIN PHOR"/>
    <property type="match status" value="1"/>
</dbReference>
<sequence length="56" mass="6634">MADSLERIEQLRRRLVSDVAHELRTPLTNMRGYLEALRDEVVERHVEVRSFASLLR</sequence>
<dbReference type="EMBL" id="BPQH01000118">
    <property type="protein sequence ID" value="GJD54113.1"/>
    <property type="molecule type" value="Genomic_DNA"/>
</dbReference>
<comment type="caution">
    <text evidence="8">The sequence shown here is derived from an EMBL/GenBank/DDBJ whole genome shotgun (WGS) entry which is preliminary data.</text>
</comment>
<proteinExistence type="predicted"/>
<organism evidence="8 9">
    <name type="scientific">Methylobacterium crusticola</name>
    <dbReference type="NCBI Taxonomy" id="1697972"/>
    <lineage>
        <taxon>Bacteria</taxon>
        <taxon>Pseudomonadati</taxon>
        <taxon>Pseudomonadota</taxon>
        <taxon>Alphaproteobacteria</taxon>
        <taxon>Hyphomicrobiales</taxon>
        <taxon>Methylobacteriaceae</taxon>
        <taxon>Methylobacterium</taxon>
    </lineage>
</organism>
<dbReference type="Gene3D" id="1.10.287.130">
    <property type="match status" value="1"/>
</dbReference>
<dbReference type="CDD" id="cd00082">
    <property type="entry name" value="HisKA"/>
    <property type="match status" value="1"/>
</dbReference>
<protein>
    <recommendedName>
        <fullName evidence="2">histidine kinase</fullName>
        <ecNumber evidence="2">2.7.13.3</ecNumber>
    </recommendedName>
</protein>
<evidence type="ECO:0000256" key="5">
    <source>
        <dbReference type="ARBA" id="ARBA00022777"/>
    </source>
</evidence>
<dbReference type="Pfam" id="PF00512">
    <property type="entry name" value="HisKA"/>
    <property type="match status" value="1"/>
</dbReference>
<evidence type="ECO:0000313" key="9">
    <source>
        <dbReference type="Proteomes" id="UP001055167"/>
    </source>
</evidence>
<evidence type="ECO:0000256" key="4">
    <source>
        <dbReference type="ARBA" id="ARBA00022679"/>
    </source>
</evidence>
<evidence type="ECO:0000256" key="1">
    <source>
        <dbReference type="ARBA" id="ARBA00000085"/>
    </source>
</evidence>
<keyword evidence="6" id="KW-0902">Two-component regulatory system</keyword>
<feature type="domain" description="Signal transduction histidine kinase dimerisation/phosphoacceptor" evidence="7">
    <location>
        <begin position="12"/>
        <end position="46"/>
    </location>
</feature>
<keyword evidence="9" id="KW-1185">Reference proteome</keyword>
<keyword evidence="5 8" id="KW-0418">Kinase</keyword>
<reference evidence="8" key="2">
    <citation type="submission" date="2021-08" db="EMBL/GenBank/DDBJ databases">
        <authorList>
            <person name="Tani A."/>
            <person name="Ola A."/>
            <person name="Ogura Y."/>
            <person name="Katsura K."/>
            <person name="Hayashi T."/>
        </authorList>
    </citation>
    <scope>NUCLEOTIDE SEQUENCE</scope>
    <source>
        <strain evidence="8">KCTC 52305</strain>
    </source>
</reference>
<dbReference type="PANTHER" id="PTHR45453">
    <property type="entry name" value="PHOSPHATE REGULON SENSOR PROTEIN PHOR"/>
    <property type="match status" value="1"/>
</dbReference>
<dbReference type="InterPro" id="IPR036097">
    <property type="entry name" value="HisK_dim/P_sf"/>
</dbReference>